<comment type="similarity">
    <text evidence="2">Belongs to the threonine aldolase family.</text>
</comment>
<evidence type="ECO:0000313" key="7">
    <source>
        <dbReference type="EMBL" id="AFM22310.1"/>
    </source>
</evidence>
<dbReference type="EMBL" id="CP003198">
    <property type="protein sequence ID" value="AFM22310.1"/>
    <property type="molecule type" value="Genomic_DNA"/>
</dbReference>
<dbReference type="GO" id="GO:0005829">
    <property type="term" value="C:cytosol"/>
    <property type="evidence" value="ECO:0007669"/>
    <property type="project" value="TreeGrafter"/>
</dbReference>
<evidence type="ECO:0000259" key="6">
    <source>
        <dbReference type="Pfam" id="PF01212"/>
    </source>
</evidence>
<accession>I4BYF3</accession>
<dbReference type="NCBIfam" id="NF007825">
    <property type="entry name" value="PRK10534.1"/>
    <property type="match status" value="1"/>
</dbReference>
<dbReference type="Proteomes" id="UP000006061">
    <property type="component" value="Chromosome"/>
</dbReference>
<dbReference type="GO" id="GO:0006545">
    <property type="term" value="P:glycine biosynthetic process"/>
    <property type="evidence" value="ECO:0007669"/>
    <property type="project" value="TreeGrafter"/>
</dbReference>
<evidence type="ECO:0000313" key="8">
    <source>
        <dbReference type="Proteomes" id="UP000006061"/>
    </source>
</evidence>
<dbReference type="Pfam" id="PF01212">
    <property type="entry name" value="Beta_elim_lyase"/>
    <property type="match status" value="1"/>
</dbReference>
<reference evidence="8" key="1">
    <citation type="journal article" date="2013" name="Stand. Genomic Sci.">
        <title>Complete genome sequence of the moderate thermophile Anaerobaculum mobile type strain (NGA(T)).</title>
        <authorList>
            <person name="Mavromatis K."/>
            <person name="Stackebrandt E."/>
            <person name="Held B."/>
            <person name="Lapidus A."/>
            <person name="Nolan M."/>
            <person name="Lucas S."/>
            <person name="Hammon N."/>
            <person name="Deshpande S."/>
            <person name="Cheng J.F."/>
            <person name="Tapia R."/>
            <person name="Goodwin L.A."/>
            <person name="Pitluck S."/>
            <person name="Liolios K."/>
            <person name="Pagani I."/>
            <person name="Ivanova N."/>
            <person name="Mikhailova N."/>
            <person name="Huntemann M."/>
            <person name="Pati A."/>
            <person name="Chen A."/>
            <person name="Palaniappan K."/>
            <person name="Land M."/>
            <person name="Rohde M."/>
            <person name="Spring S."/>
            <person name="Goker M."/>
            <person name="Woyke T."/>
            <person name="Detter J.C."/>
            <person name="Bristow J."/>
            <person name="Eisen J.A."/>
            <person name="Markowitz V."/>
            <person name="Hugenholtz P."/>
            <person name="Klenk H.P."/>
            <person name="Kyrpides N.C."/>
        </authorList>
    </citation>
    <scope>NUCLEOTIDE SEQUENCE</scope>
    <source>
        <strain evidence="8">ATCC BAA-54 / DSM 13181 / NGA</strain>
    </source>
</reference>
<dbReference type="InterPro" id="IPR015424">
    <property type="entry name" value="PyrdxlP-dep_Trfase"/>
</dbReference>
<dbReference type="KEGG" id="amo:Anamo_1718"/>
<dbReference type="SUPFAM" id="SSF53383">
    <property type="entry name" value="PLP-dependent transferases"/>
    <property type="match status" value="1"/>
</dbReference>
<gene>
    <name evidence="7" type="ordered locus">Anamo_1718</name>
</gene>
<evidence type="ECO:0000256" key="4">
    <source>
        <dbReference type="ARBA" id="ARBA00023239"/>
    </source>
</evidence>
<dbReference type="PANTHER" id="PTHR48097:SF9">
    <property type="entry name" value="L-THREONINE ALDOLASE"/>
    <property type="match status" value="1"/>
</dbReference>
<dbReference type="Gene3D" id="3.90.1150.10">
    <property type="entry name" value="Aspartate Aminotransferase, domain 1"/>
    <property type="match status" value="1"/>
</dbReference>
<dbReference type="FunFam" id="3.40.640.10:FF:000030">
    <property type="entry name" value="Low-specificity L-threonine aldolase"/>
    <property type="match status" value="1"/>
</dbReference>
<dbReference type="eggNOG" id="COG2008">
    <property type="taxonomic scope" value="Bacteria"/>
</dbReference>
<sequence length="340" mass="36671">MTFIDLRSDTVTKPSAEMRKAMAEAEVGDDVYQEDPTVIELEKLSAEIMGHEAALFVCSGTMGNLVSLLTHCTRGDGAILGINSHIYVNEGGGLSALGGLVPLCVNDDEGIPKPQDVLSYCRPKNVHHAPAKLLCLENTHNACGGVAISPEAFSSMVDLAKSKGLSVHLDGARIFNAAIAWEVEPATYARLVDSVQFCLSKGLGAPMGSVICGNKSYIERARHWRKRVGGGLRQAGVVAAAGIVALKGYRDLANDHEKAKILRDRLANGGVKIAEVSKPTNMVYFEVEDALDVALLAERCKQRGVLFNPTPKKIRLVTHRDVSFEDVEKAAKVILEELRK</sequence>
<evidence type="ECO:0000256" key="2">
    <source>
        <dbReference type="ARBA" id="ARBA00006966"/>
    </source>
</evidence>
<feature type="modified residue" description="N6-(pyridoxal phosphate)lysine" evidence="5">
    <location>
        <position position="201"/>
    </location>
</feature>
<name>I4BYF3_ACEMN</name>
<dbReference type="PANTHER" id="PTHR48097">
    <property type="entry name" value="L-THREONINE ALDOLASE-RELATED"/>
    <property type="match status" value="1"/>
</dbReference>
<evidence type="ECO:0000256" key="1">
    <source>
        <dbReference type="ARBA" id="ARBA00001933"/>
    </source>
</evidence>
<dbReference type="InterPro" id="IPR001597">
    <property type="entry name" value="ArAA_b-elim_lyase/Thr_aldolase"/>
</dbReference>
<protein>
    <submittedName>
        <fullName evidence="7">Threonine aldolase</fullName>
        <ecNumber evidence="7">4.1.2.5</ecNumber>
    </submittedName>
</protein>
<evidence type="ECO:0000256" key="5">
    <source>
        <dbReference type="PIRSR" id="PIRSR017617-1"/>
    </source>
</evidence>
<dbReference type="AlphaFoldDB" id="I4BYF3"/>
<dbReference type="InterPro" id="IPR023603">
    <property type="entry name" value="Low_specificity_L-TA-like"/>
</dbReference>
<dbReference type="NCBIfam" id="NF041359">
    <property type="entry name" value="GntG_guanitoxin"/>
    <property type="match status" value="1"/>
</dbReference>
<dbReference type="STRING" id="891968.Anamo_1718"/>
<proteinExistence type="inferred from homology"/>
<dbReference type="HOGENOM" id="CLU_029381_0_2_0"/>
<dbReference type="PATRIC" id="fig|891968.3.peg.1710"/>
<dbReference type="EC" id="4.1.2.5" evidence="7"/>
<dbReference type="PIRSF" id="PIRSF017617">
    <property type="entry name" value="Thr_aldolase"/>
    <property type="match status" value="1"/>
</dbReference>
<dbReference type="InterPro" id="IPR015422">
    <property type="entry name" value="PyrdxlP-dep_Trfase_small"/>
</dbReference>
<dbReference type="InterPro" id="IPR015421">
    <property type="entry name" value="PyrdxlP-dep_Trfase_major"/>
</dbReference>
<organism evidence="7 8">
    <name type="scientific">Acetomicrobium mobile (strain ATCC BAA-54 / DSM 13181 / JCM 12221 / NGA)</name>
    <name type="common">Anaerobaculum mobile</name>
    <dbReference type="NCBI Taxonomy" id="891968"/>
    <lineage>
        <taxon>Bacteria</taxon>
        <taxon>Thermotogati</taxon>
        <taxon>Synergistota</taxon>
        <taxon>Synergistia</taxon>
        <taxon>Synergistales</taxon>
        <taxon>Acetomicrobiaceae</taxon>
        <taxon>Acetomicrobium</taxon>
    </lineage>
</organism>
<feature type="domain" description="Aromatic amino acid beta-eliminating lyase/threonine aldolase" evidence="6">
    <location>
        <begin position="5"/>
        <end position="285"/>
    </location>
</feature>
<keyword evidence="4 7" id="KW-0456">Lyase</keyword>
<evidence type="ECO:0000256" key="3">
    <source>
        <dbReference type="ARBA" id="ARBA00022898"/>
    </source>
</evidence>
<dbReference type="Gene3D" id="3.40.640.10">
    <property type="entry name" value="Type I PLP-dependent aspartate aminotransferase-like (Major domain)"/>
    <property type="match status" value="1"/>
</dbReference>
<dbReference type="GO" id="GO:0008732">
    <property type="term" value="F:L-allo-threonine aldolase activity"/>
    <property type="evidence" value="ECO:0007669"/>
    <property type="project" value="TreeGrafter"/>
</dbReference>
<comment type="cofactor">
    <cofactor evidence="1">
        <name>pyridoxal 5'-phosphate</name>
        <dbReference type="ChEBI" id="CHEBI:597326"/>
    </cofactor>
</comment>
<dbReference type="GO" id="GO:0006567">
    <property type="term" value="P:L-threonine catabolic process"/>
    <property type="evidence" value="ECO:0007669"/>
    <property type="project" value="TreeGrafter"/>
</dbReference>
<keyword evidence="8" id="KW-1185">Reference proteome</keyword>
<keyword evidence="3" id="KW-0663">Pyridoxal phosphate</keyword>